<gene>
    <name evidence="1" type="ORF">H8R26_01965</name>
</gene>
<evidence type="ECO:0008006" key="3">
    <source>
        <dbReference type="Google" id="ProtNLM"/>
    </source>
</evidence>
<evidence type="ECO:0000313" key="2">
    <source>
        <dbReference type="Proteomes" id="UP000621670"/>
    </source>
</evidence>
<name>A0ABR7JDD8_9FLAO</name>
<reference evidence="1 2" key="1">
    <citation type="submission" date="2020-08" db="EMBL/GenBank/DDBJ databases">
        <title>Description of novel Flavobacterium F-400 isolate.</title>
        <authorList>
            <person name="Saticioglu I."/>
            <person name="Duman M."/>
            <person name="Altun S."/>
        </authorList>
    </citation>
    <scope>NUCLEOTIDE SEQUENCE [LARGE SCALE GENOMIC DNA]</scope>
    <source>
        <strain evidence="1 2">F-400</strain>
    </source>
</reference>
<dbReference type="Proteomes" id="UP000621670">
    <property type="component" value="Unassembled WGS sequence"/>
</dbReference>
<dbReference type="EMBL" id="JACRUM010000001">
    <property type="protein sequence ID" value="MBC5862179.1"/>
    <property type="molecule type" value="Genomic_DNA"/>
</dbReference>
<comment type="caution">
    <text evidence="1">The sequence shown here is derived from an EMBL/GenBank/DDBJ whole genome shotgun (WGS) entry which is preliminary data.</text>
</comment>
<protein>
    <recommendedName>
        <fullName evidence="3">Lipoprotein</fullName>
    </recommendedName>
</protein>
<sequence>MNYLIIGKIMKKLIIIILFSVWSCVPDTEKSYDYSIINTSGVNVELIPYVDGVKKMDDRIILQNNQVYNKKYTAYGAGGYNMSSLLQNLTKAPGSVTHLEIVFNTEKKVVYQECTATNQCFNQARNIFNPVFSAEQNEVYTITPEDFQNAQDCGGNCN</sequence>
<keyword evidence="2" id="KW-1185">Reference proteome</keyword>
<accession>A0ABR7JDD8</accession>
<organism evidence="1 2">
    <name type="scientific">Flavobacterium turcicum</name>
    <dbReference type="NCBI Taxonomy" id="2764718"/>
    <lineage>
        <taxon>Bacteria</taxon>
        <taxon>Pseudomonadati</taxon>
        <taxon>Bacteroidota</taxon>
        <taxon>Flavobacteriia</taxon>
        <taxon>Flavobacteriales</taxon>
        <taxon>Flavobacteriaceae</taxon>
        <taxon>Flavobacterium</taxon>
    </lineage>
</organism>
<proteinExistence type="predicted"/>
<evidence type="ECO:0000313" key="1">
    <source>
        <dbReference type="EMBL" id="MBC5862179.1"/>
    </source>
</evidence>